<comment type="subcellular location">
    <subcellularLocation>
        <location evidence="5">Cell membrane</location>
        <topology evidence="5">Multi-pass membrane protein</topology>
    </subcellularLocation>
    <subcellularLocation>
        <location evidence="1">Membrane</location>
        <topology evidence="1">Multi-pass membrane protein</topology>
    </subcellularLocation>
</comment>
<dbReference type="PROSITE" id="PS51012">
    <property type="entry name" value="ABC_TM2"/>
    <property type="match status" value="2"/>
</dbReference>
<evidence type="ECO:0000313" key="8">
    <source>
        <dbReference type="Proteomes" id="UP000019494"/>
    </source>
</evidence>
<name>W9GMF5_9MICO</name>
<dbReference type="AlphaFoldDB" id="W9GMF5"/>
<evidence type="ECO:0000256" key="4">
    <source>
        <dbReference type="ARBA" id="ARBA00023136"/>
    </source>
</evidence>
<protein>
    <recommendedName>
        <fullName evidence="5">Transport permease protein</fullName>
    </recommendedName>
</protein>
<feature type="domain" description="ABC transmembrane type-2" evidence="6">
    <location>
        <begin position="20"/>
        <end position="250"/>
    </location>
</feature>
<feature type="transmembrane region" description="Helical" evidence="5">
    <location>
        <begin position="385"/>
        <end position="408"/>
    </location>
</feature>
<dbReference type="GO" id="GO:0005886">
    <property type="term" value="C:plasma membrane"/>
    <property type="evidence" value="ECO:0007669"/>
    <property type="project" value="UniProtKB-SubCell"/>
</dbReference>
<evidence type="ECO:0000313" key="7">
    <source>
        <dbReference type="EMBL" id="EWT07446.1"/>
    </source>
</evidence>
<evidence type="ECO:0000256" key="2">
    <source>
        <dbReference type="ARBA" id="ARBA00022692"/>
    </source>
</evidence>
<feature type="transmembrane region" description="Helical" evidence="5">
    <location>
        <begin position="109"/>
        <end position="130"/>
    </location>
</feature>
<evidence type="ECO:0000256" key="1">
    <source>
        <dbReference type="ARBA" id="ARBA00004141"/>
    </source>
</evidence>
<feature type="transmembrane region" description="Helical" evidence="5">
    <location>
        <begin position="20"/>
        <end position="41"/>
    </location>
</feature>
<keyword evidence="5" id="KW-0813">Transport</keyword>
<feature type="transmembrane region" description="Helical" evidence="5">
    <location>
        <begin position="336"/>
        <end position="354"/>
    </location>
</feature>
<dbReference type="OrthoDB" id="9786643at2"/>
<dbReference type="PATRIC" id="fig|584657.3.peg.589"/>
<keyword evidence="3 5" id="KW-1133">Transmembrane helix</keyword>
<comment type="caution">
    <text evidence="5">Lacks conserved residue(s) required for the propagation of feature annotation.</text>
</comment>
<keyword evidence="4 5" id="KW-0472">Membrane</keyword>
<feature type="domain" description="ABC transmembrane type-2" evidence="6">
    <location>
        <begin position="300"/>
        <end position="529"/>
    </location>
</feature>
<proteinExistence type="inferred from homology"/>
<organism evidence="7 8">
    <name type="scientific">Intrasporangium chromatireducens Q5-1</name>
    <dbReference type="NCBI Taxonomy" id="584657"/>
    <lineage>
        <taxon>Bacteria</taxon>
        <taxon>Bacillati</taxon>
        <taxon>Actinomycetota</taxon>
        <taxon>Actinomycetes</taxon>
        <taxon>Micrococcales</taxon>
        <taxon>Intrasporangiaceae</taxon>
        <taxon>Intrasporangium</taxon>
    </lineage>
</organism>
<comment type="similarity">
    <text evidence="5">Belongs to the ABC-2 integral membrane protein family.</text>
</comment>
<dbReference type="InterPro" id="IPR047817">
    <property type="entry name" value="ABC2_TM_bact-type"/>
</dbReference>
<accession>W9GMF5</accession>
<keyword evidence="5" id="KW-1003">Cell membrane</keyword>
<evidence type="ECO:0000256" key="3">
    <source>
        <dbReference type="ARBA" id="ARBA00022989"/>
    </source>
</evidence>
<feature type="transmembrane region" description="Helical" evidence="5">
    <location>
        <begin position="53"/>
        <end position="79"/>
    </location>
</feature>
<dbReference type="Pfam" id="PF01061">
    <property type="entry name" value="ABC2_membrane"/>
    <property type="match status" value="2"/>
</dbReference>
<dbReference type="EMBL" id="AWQS01000012">
    <property type="protein sequence ID" value="EWT07446.1"/>
    <property type="molecule type" value="Genomic_DNA"/>
</dbReference>
<feature type="transmembrane region" description="Helical" evidence="5">
    <location>
        <begin position="414"/>
        <end position="439"/>
    </location>
</feature>
<reference evidence="8" key="1">
    <citation type="submission" date="2013-08" db="EMBL/GenBank/DDBJ databases">
        <title>Intrasporangium oryzae NRRL B-24470.</title>
        <authorList>
            <person name="Liu H."/>
            <person name="Wang G."/>
        </authorList>
    </citation>
    <scope>NUCLEOTIDE SEQUENCE [LARGE SCALE GENOMIC DNA]</scope>
    <source>
        <strain evidence="8">Q5-1</strain>
    </source>
</reference>
<dbReference type="RefSeq" id="WP_034713287.1">
    <property type="nucleotide sequence ID" value="NZ_AWQS01000012.1"/>
</dbReference>
<feature type="transmembrane region" description="Helical" evidence="5">
    <location>
        <begin position="173"/>
        <end position="195"/>
    </location>
</feature>
<feature type="transmembrane region" description="Helical" evidence="5">
    <location>
        <begin position="136"/>
        <end position="161"/>
    </location>
</feature>
<evidence type="ECO:0000256" key="5">
    <source>
        <dbReference type="RuleBase" id="RU361157"/>
    </source>
</evidence>
<gene>
    <name evidence="7" type="ORF">N864_07185</name>
</gene>
<feature type="transmembrane region" description="Helical" evidence="5">
    <location>
        <begin position="504"/>
        <end position="526"/>
    </location>
</feature>
<dbReference type="InterPro" id="IPR051784">
    <property type="entry name" value="Nod_factor_ABC_transporter"/>
</dbReference>
<comment type="caution">
    <text evidence="7">The sequence shown here is derived from an EMBL/GenBank/DDBJ whole genome shotgun (WGS) entry which is preliminary data.</text>
</comment>
<dbReference type="PANTHER" id="PTHR43229:SF2">
    <property type="entry name" value="NODULATION PROTEIN J"/>
    <property type="match status" value="1"/>
</dbReference>
<keyword evidence="2 5" id="KW-0812">Transmembrane</keyword>
<feature type="transmembrane region" description="Helical" evidence="5">
    <location>
        <begin position="299"/>
        <end position="316"/>
    </location>
</feature>
<dbReference type="InterPro" id="IPR013525">
    <property type="entry name" value="ABC2_TM"/>
</dbReference>
<keyword evidence="8" id="KW-1185">Reference proteome</keyword>
<sequence length="549" mass="57034">MTVLLRQIRHELVAISRTPITLVLCLGLPVGFFVLLSALVGNEVLDEAQGLRLVQFFAPGSATFGIAMATFSFLAIAFAEARSTGVLKRQAGSPVPGWVLVGGRLGASLVLGLVSTVLILGSGVAFYGLVIPSRSIAAVLVTLVVSSLAFSALGLALAMLLPNVQTTVAVTNGVVVPLSFISDVFMVGGAMPGWLAGFGWLFPLKHIASLLRDALNPYLTGSGFQLDHLAVIVAWGVVGAVASVVLVRRQREGAAARQSSTRAHATAGDAVPRRTGAPAWLALVLSEVRHTQTSLWRDWSAVFFAIAFPVVLVAVIPSVNGGGDQLLANGQPLGTFYAATMAVYGAAVTAYGNMPQTLAEDRERGVLKRVRATPLPESALIVGRIVGALVIVLITALMVVAVAAALYRPALPRGLAAAVVTLVVATVCFAVLGIAVTTFVRSAQAVIGVTLGTLLPLAFISDIFVVGATLPSALDLLSWIFPLRHASSALTQAVAPDLVGSGLAWGHLGALLAWTAVGAVVVALRFRWEAVDSSRHTARATRVEPVAAR</sequence>
<dbReference type="Proteomes" id="UP000019494">
    <property type="component" value="Unassembled WGS sequence"/>
</dbReference>
<dbReference type="GO" id="GO:0140359">
    <property type="term" value="F:ABC-type transporter activity"/>
    <property type="evidence" value="ECO:0007669"/>
    <property type="project" value="InterPro"/>
</dbReference>
<dbReference type="PANTHER" id="PTHR43229">
    <property type="entry name" value="NODULATION PROTEIN J"/>
    <property type="match status" value="1"/>
</dbReference>
<feature type="transmembrane region" description="Helical" evidence="5">
    <location>
        <begin position="446"/>
        <end position="470"/>
    </location>
</feature>
<evidence type="ECO:0000259" key="6">
    <source>
        <dbReference type="PROSITE" id="PS51012"/>
    </source>
</evidence>
<feature type="transmembrane region" description="Helical" evidence="5">
    <location>
        <begin position="228"/>
        <end position="247"/>
    </location>
</feature>